<name>A8P6R9_BRUMA</name>
<sequence>MTQTFKRNTIEFIDVCRFSSWTKLVRLEPLSVKKKYMTKVDYDIAETMLIRQAQSRLLTEDEKEK</sequence>
<proteinExistence type="predicted"/>
<dbReference type="EMBL" id="DS238765">
    <property type="protein sequence ID" value="EDP36128.1"/>
    <property type="molecule type" value="Genomic_DNA"/>
</dbReference>
<protein>
    <submittedName>
        <fullName evidence="1">Uncharacterized protein</fullName>
    </submittedName>
</protein>
<gene>
    <name evidence="1" type="ORF">Bm1_17820</name>
</gene>
<organism evidence="1">
    <name type="scientific">Brugia malayi</name>
    <name type="common">Filarial nematode worm</name>
    <dbReference type="NCBI Taxonomy" id="6279"/>
    <lineage>
        <taxon>Eukaryota</taxon>
        <taxon>Metazoa</taxon>
        <taxon>Ecdysozoa</taxon>
        <taxon>Nematoda</taxon>
        <taxon>Chromadorea</taxon>
        <taxon>Rhabditida</taxon>
        <taxon>Spirurina</taxon>
        <taxon>Spiruromorpha</taxon>
        <taxon>Filarioidea</taxon>
        <taxon>Onchocercidae</taxon>
        <taxon>Brugia</taxon>
    </lineage>
</organism>
<reference evidence="1" key="1">
    <citation type="journal article" date="2007" name="Science">
        <title>Draft genome of the filarial nematode parasite Brugia malayi.</title>
        <authorList>
            <person name="Ghedin E."/>
            <person name="Wang S."/>
            <person name="Spiro D."/>
            <person name="Caler E."/>
            <person name="Zhao Q."/>
            <person name="Crabtree J."/>
            <person name="Allen J.E."/>
            <person name="Delcher A.L."/>
            <person name="Guiliano D.B."/>
            <person name="Miranda-Saavedra D."/>
            <person name="Angiuoli S.V."/>
            <person name="Creasy T."/>
            <person name="Amedeo P."/>
            <person name="Haas B."/>
            <person name="El-Sayed N.M."/>
            <person name="Wortman J.R."/>
            <person name="Feldblyum T."/>
            <person name="Tallon L."/>
            <person name="Schatz M."/>
            <person name="Shumway M."/>
            <person name="Koo H."/>
            <person name="Salzberg S.L."/>
            <person name="Schobel S."/>
            <person name="Pertea M."/>
            <person name="Pop M."/>
            <person name="White O."/>
            <person name="Barton G.J."/>
            <person name="Carlow C.K."/>
            <person name="Crawford M.J."/>
            <person name="Daub J."/>
            <person name="Dimmic M.W."/>
            <person name="Estes C.F."/>
            <person name="Foster J.M."/>
            <person name="Ganatra M."/>
            <person name="Gregory W.F."/>
            <person name="Johnson N.M."/>
            <person name="Jin J."/>
            <person name="Komuniecki R."/>
            <person name="Korf I."/>
            <person name="Kumar S."/>
            <person name="Laney S."/>
            <person name="Li B.W."/>
            <person name="Li W."/>
            <person name="Lindblom T.H."/>
            <person name="Lustigman S."/>
            <person name="Ma D."/>
            <person name="Maina C.V."/>
            <person name="Martin D.M."/>
            <person name="McCarter J.P."/>
            <person name="McReynolds L."/>
            <person name="Mitreva M."/>
            <person name="Nutman T.B."/>
            <person name="Parkinson J."/>
            <person name="Peregrin-Alvarez J.M."/>
            <person name="Poole C."/>
            <person name="Ren Q."/>
            <person name="Saunders L."/>
            <person name="Sluder A.E."/>
            <person name="Smith K."/>
            <person name="Stanke M."/>
            <person name="Unnasch T.R."/>
            <person name="Ware J."/>
            <person name="Wei A.D."/>
            <person name="Weil G."/>
            <person name="Williams D.J."/>
            <person name="Zhang Y."/>
            <person name="Williams S.A."/>
            <person name="Fraser-Liggett C."/>
            <person name="Slatko B."/>
            <person name="Blaxter M.L."/>
            <person name="Scott A.L."/>
        </authorList>
    </citation>
    <scope>NUCLEOTIDE SEQUENCE [LARGE SCALE GENOMIC DNA]</scope>
</reference>
<evidence type="ECO:0000313" key="1">
    <source>
        <dbReference type="EMBL" id="EDP36128.1"/>
    </source>
</evidence>
<accession>A8P6R9</accession>
<dbReference type="AlphaFoldDB" id="A8P6R9"/>